<dbReference type="HAMAP" id="MF_01320_B">
    <property type="entry name" value="Ribosomal_uL2_B"/>
    <property type="match status" value="1"/>
</dbReference>
<dbReference type="Gene3D" id="4.10.950.10">
    <property type="entry name" value="Ribosomal protein L2, domain 3"/>
    <property type="match status" value="1"/>
</dbReference>
<feature type="region of interest" description="Disordered" evidence="6">
    <location>
        <begin position="209"/>
        <end position="257"/>
    </location>
</feature>
<evidence type="ECO:0000313" key="10">
    <source>
        <dbReference type="Proteomes" id="UP000176376"/>
    </source>
</evidence>
<keyword evidence="5" id="KW-0694">RNA-binding</keyword>
<evidence type="ECO:0000256" key="3">
    <source>
        <dbReference type="ARBA" id="ARBA00023274"/>
    </source>
</evidence>
<comment type="function">
    <text evidence="5">One of the primary rRNA binding proteins. Required for association of the 30S and 50S subunits to form the 70S ribosome, for tRNA binding and peptide bond formation. It has been suggested to have peptidyltransferase activity; this is somewhat controversial. Makes several contacts with the 16S rRNA in the 70S ribosome.</text>
</comment>
<gene>
    <name evidence="5" type="primary">rplB</name>
    <name evidence="9" type="ORF">A3J15_00420</name>
</gene>
<feature type="compositionally biased region" description="Basic residues" evidence="6">
    <location>
        <begin position="242"/>
        <end position="257"/>
    </location>
</feature>
<dbReference type="Pfam" id="PF00181">
    <property type="entry name" value="Ribosomal_L2_N"/>
    <property type="match status" value="1"/>
</dbReference>
<dbReference type="InterPro" id="IPR014722">
    <property type="entry name" value="Rib_uL2_dom2"/>
</dbReference>
<keyword evidence="5" id="KW-0699">rRNA-binding</keyword>
<protein>
    <recommendedName>
        <fullName evidence="4 5">Large ribosomal subunit protein uL2</fullName>
    </recommendedName>
</protein>
<dbReference type="GO" id="GO:0003735">
    <property type="term" value="F:structural constituent of ribosome"/>
    <property type="evidence" value="ECO:0007669"/>
    <property type="project" value="InterPro"/>
</dbReference>
<evidence type="ECO:0000256" key="1">
    <source>
        <dbReference type="ARBA" id="ARBA00005636"/>
    </source>
</evidence>
<accession>A0A1F7JK86</accession>
<evidence type="ECO:0000256" key="2">
    <source>
        <dbReference type="ARBA" id="ARBA00022980"/>
    </source>
</evidence>
<feature type="domain" description="Large ribosomal subunit protein uL2 RNA-binding" evidence="8">
    <location>
        <begin position="26"/>
        <end position="102"/>
    </location>
</feature>
<dbReference type="GO" id="GO:0016740">
    <property type="term" value="F:transferase activity"/>
    <property type="evidence" value="ECO:0007669"/>
    <property type="project" value="InterPro"/>
</dbReference>
<dbReference type="InterPro" id="IPR002171">
    <property type="entry name" value="Ribosomal_uL2"/>
</dbReference>
<dbReference type="SMART" id="SM01383">
    <property type="entry name" value="Ribosomal_L2"/>
    <property type="match status" value="1"/>
</dbReference>
<dbReference type="InterPro" id="IPR008991">
    <property type="entry name" value="Translation_prot_SH3-like_sf"/>
</dbReference>
<evidence type="ECO:0000256" key="5">
    <source>
        <dbReference type="HAMAP-Rule" id="MF_01320"/>
    </source>
</evidence>
<dbReference type="InterPro" id="IPR014726">
    <property type="entry name" value="Ribosomal_uL2_dom3"/>
</dbReference>
<dbReference type="PANTHER" id="PTHR13691">
    <property type="entry name" value="RIBOSOMAL PROTEIN L2"/>
    <property type="match status" value="1"/>
</dbReference>
<dbReference type="GO" id="GO:0015934">
    <property type="term" value="C:large ribosomal subunit"/>
    <property type="evidence" value="ECO:0007669"/>
    <property type="project" value="InterPro"/>
</dbReference>
<dbReference type="FunFam" id="4.10.950.10:FF:000001">
    <property type="entry name" value="50S ribosomal protein L2"/>
    <property type="match status" value="1"/>
</dbReference>
<dbReference type="InterPro" id="IPR022666">
    <property type="entry name" value="Ribosomal_uL2_RNA-bd_dom"/>
</dbReference>
<dbReference type="GO" id="GO:0019843">
    <property type="term" value="F:rRNA binding"/>
    <property type="evidence" value="ECO:0007669"/>
    <property type="project" value="UniProtKB-UniRule"/>
</dbReference>
<keyword evidence="2 5" id="KW-0689">Ribosomal protein</keyword>
<evidence type="ECO:0000256" key="4">
    <source>
        <dbReference type="ARBA" id="ARBA00035242"/>
    </source>
</evidence>
<dbReference type="Proteomes" id="UP000176376">
    <property type="component" value="Unassembled WGS sequence"/>
</dbReference>
<dbReference type="NCBIfam" id="TIGR01171">
    <property type="entry name" value="rplB_bact"/>
    <property type="match status" value="1"/>
</dbReference>
<dbReference type="AlphaFoldDB" id="A0A1F7JK86"/>
<dbReference type="SMART" id="SM01382">
    <property type="entry name" value="Ribosomal_L2_C"/>
    <property type="match status" value="1"/>
</dbReference>
<evidence type="ECO:0000259" key="8">
    <source>
        <dbReference type="SMART" id="SM01383"/>
    </source>
</evidence>
<dbReference type="STRING" id="1802074.A3J15_00420"/>
<dbReference type="EMBL" id="MGAY01000048">
    <property type="protein sequence ID" value="OGK56029.1"/>
    <property type="molecule type" value="Genomic_DNA"/>
</dbReference>
<comment type="caution">
    <text evidence="9">The sequence shown here is derived from an EMBL/GenBank/DDBJ whole genome shotgun (WGS) entry which is preliminary data.</text>
</comment>
<dbReference type="SUPFAM" id="SSF50104">
    <property type="entry name" value="Translation proteins SH3-like domain"/>
    <property type="match status" value="1"/>
</dbReference>
<dbReference type="PIRSF" id="PIRSF002158">
    <property type="entry name" value="Ribosomal_L2"/>
    <property type="match status" value="1"/>
</dbReference>
<dbReference type="Gene3D" id="2.30.30.30">
    <property type="match status" value="1"/>
</dbReference>
<comment type="similarity">
    <text evidence="1 5">Belongs to the universal ribosomal protein uL2 family.</text>
</comment>
<dbReference type="GO" id="GO:0002181">
    <property type="term" value="P:cytoplasmic translation"/>
    <property type="evidence" value="ECO:0007669"/>
    <property type="project" value="TreeGrafter"/>
</dbReference>
<evidence type="ECO:0000259" key="7">
    <source>
        <dbReference type="SMART" id="SM01382"/>
    </source>
</evidence>
<dbReference type="Gene3D" id="2.40.50.140">
    <property type="entry name" value="Nucleic acid-binding proteins"/>
    <property type="match status" value="1"/>
</dbReference>
<evidence type="ECO:0000256" key="6">
    <source>
        <dbReference type="SAM" id="MobiDB-lite"/>
    </source>
</evidence>
<feature type="domain" description="Large ribosomal subunit protein uL2 C-terminal" evidence="7">
    <location>
        <begin position="108"/>
        <end position="236"/>
    </location>
</feature>
<dbReference type="FunFam" id="2.30.30.30:FF:000001">
    <property type="entry name" value="50S ribosomal protein L2"/>
    <property type="match status" value="1"/>
</dbReference>
<comment type="subunit">
    <text evidence="5">Part of the 50S ribosomal subunit. Forms a bridge to the 30S subunit in the 70S ribosome.</text>
</comment>
<organism evidence="9 10">
    <name type="scientific">Candidatus Roizmanbacteria bacterium RIFCSPLOWO2_02_FULL_38_10</name>
    <dbReference type="NCBI Taxonomy" id="1802074"/>
    <lineage>
        <taxon>Bacteria</taxon>
        <taxon>Candidatus Roizmaniibacteriota</taxon>
    </lineage>
</organism>
<dbReference type="InterPro" id="IPR012340">
    <property type="entry name" value="NA-bd_OB-fold"/>
</dbReference>
<keyword evidence="3 5" id="KW-0687">Ribonucleoprotein</keyword>
<name>A0A1F7JK86_9BACT</name>
<sequence>MNKTVIIPTTLDPQKSLVKILRKKSGRDNSGQISIRHRGGRQKRYYRYIDFTRDKKDIEAEVVSIEYDPNRTANISLVEYKDGVKNYILHIEGQQIGDKIIASANAEVRIGNAMPLKKIPLGTQIHNIELYPGQGGKLIKSAGTSAVIIAKEGKYGDIKMPSKEVRKVLLDCMATVGQISNVGHKLEKLGKAGRSRLMGIRPTVRAVAQNPRTHPHGGGEGRSGIGMHPKTPWGKSAMGTRTRNKKKWSNKLIVKRR</sequence>
<proteinExistence type="inferred from homology"/>
<reference evidence="9 10" key="1">
    <citation type="journal article" date="2016" name="Nat. Commun.">
        <title>Thousands of microbial genomes shed light on interconnected biogeochemical processes in an aquifer system.</title>
        <authorList>
            <person name="Anantharaman K."/>
            <person name="Brown C.T."/>
            <person name="Hug L.A."/>
            <person name="Sharon I."/>
            <person name="Castelle C.J."/>
            <person name="Probst A.J."/>
            <person name="Thomas B.C."/>
            <person name="Singh A."/>
            <person name="Wilkins M.J."/>
            <person name="Karaoz U."/>
            <person name="Brodie E.L."/>
            <person name="Williams K.H."/>
            <person name="Hubbard S.S."/>
            <person name="Banfield J.F."/>
        </authorList>
    </citation>
    <scope>NUCLEOTIDE SEQUENCE [LARGE SCALE GENOMIC DNA]</scope>
</reference>
<dbReference type="InterPro" id="IPR022669">
    <property type="entry name" value="Ribosomal_uL2_C"/>
</dbReference>
<evidence type="ECO:0000313" key="9">
    <source>
        <dbReference type="EMBL" id="OGK56029.1"/>
    </source>
</evidence>
<dbReference type="PANTHER" id="PTHR13691:SF5">
    <property type="entry name" value="LARGE RIBOSOMAL SUBUNIT PROTEIN UL2M"/>
    <property type="match status" value="1"/>
</dbReference>
<dbReference type="Pfam" id="PF03947">
    <property type="entry name" value="Ribosomal_L2_C"/>
    <property type="match status" value="1"/>
</dbReference>
<dbReference type="SUPFAM" id="SSF50249">
    <property type="entry name" value="Nucleic acid-binding proteins"/>
    <property type="match status" value="1"/>
</dbReference>
<dbReference type="InterPro" id="IPR005880">
    <property type="entry name" value="Ribosomal_uL2_bac/org-type"/>
</dbReference>